<dbReference type="AlphaFoldDB" id="C4GBY3"/>
<sequence>MRNILARIPHRQKKSVAGGLKSICLAPDDTVARERAEAFIEKYRKRFSEAVHCLEDSLTALLNQTIA</sequence>
<dbReference type="HOGENOM" id="CLU_2810075_0_0_9"/>
<dbReference type="GO" id="GO:0003677">
    <property type="term" value="F:DNA binding"/>
    <property type="evidence" value="ECO:0007669"/>
    <property type="project" value="UniProtKB-KW"/>
</dbReference>
<dbReference type="InterPro" id="IPR001207">
    <property type="entry name" value="Transposase_mutator"/>
</dbReference>
<dbReference type="Proteomes" id="UP000003494">
    <property type="component" value="Unassembled WGS sequence"/>
</dbReference>
<dbReference type="EMBL" id="ACIP02000002">
    <property type="protein sequence ID" value="EEP28626.1"/>
    <property type="molecule type" value="Genomic_DNA"/>
</dbReference>
<comment type="function">
    <text evidence="1">Required for the transposition of the insertion element.</text>
</comment>
<dbReference type="GO" id="GO:0004803">
    <property type="term" value="F:transposase activity"/>
    <property type="evidence" value="ECO:0007669"/>
    <property type="project" value="InterPro"/>
</dbReference>
<evidence type="ECO:0000313" key="7">
    <source>
        <dbReference type="Proteomes" id="UP000003494"/>
    </source>
</evidence>
<dbReference type="GO" id="GO:0006313">
    <property type="term" value="P:DNA transposition"/>
    <property type="evidence" value="ECO:0007669"/>
    <property type="project" value="InterPro"/>
</dbReference>
<evidence type="ECO:0000256" key="2">
    <source>
        <dbReference type="ARBA" id="ARBA00010961"/>
    </source>
</evidence>
<comment type="caution">
    <text evidence="6">The sequence shown here is derived from an EMBL/GenBank/DDBJ whole genome shotgun (WGS) entry which is preliminary data.</text>
</comment>
<comment type="similarity">
    <text evidence="2">Belongs to the transposase mutator family.</text>
</comment>
<keyword evidence="3" id="KW-0815">Transposition</keyword>
<name>C4GBY3_9FIRM</name>
<proteinExistence type="inferred from homology"/>
<evidence type="ECO:0000256" key="1">
    <source>
        <dbReference type="ARBA" id="ARBA00002190"/>
    </source>
</evidence>
<dbReference type="RefSeq" id="WP_006906439.1">
    <property type="nucleotide sequence ID" value="NZ_GG665866.1"/>
</dbReference>
<accession>C4GBY3</accession>
<organism evidence="6 7">
    <name type="scientific">Shuttleworthella satelles DSM 14600</name>
    <dbReference type="NCBI Taxonomy" id="626523"/>
    <lineage>
        <taxon>Bacteria</taxon>
        <taxon>Bacillati</taxon>
        <taxon>Bacillota</taxon>
        <taxon>Clostridia</taxon>
        <taxon>Lachnospirales</taxon>
        <taxon>Lachnospiraceae</taxon>
        <taxon>Shuttleworthella</taxon>
    </lineage>
</organism>
<keyword evidence="4" id="KW-0238">DNA-binding</keyword>
<gene>
    <name evidence="6" type="ORF">GCWU000342_01437</name>
</gene>
<protein>
    <submittedName>
        <fullName evidence="6">Uncharacterized protein</fullName>
    </submittedName>
</protein>
<evidence type="ECO:0000256" key="3">
    <source>
        <dbReference type="ARBA" id="ARBA00022578"/>
    </source>
</evidence>
<evidence type="ECO:0000256" key="5">
    <source>
        <dbReference type="ARBA" id="ARBA00023172"/>
    </source>
</evidence>
<evidence type="ECO:0000313" key="6">
    <source>
        <dbReference type="EMBL" id="EEP28626.1"/>
    </source>
</evidence>
<keyword evidence="7" id="KW-1185">Reference proteome</keyword>
<reference evidence="6" key="1">
    <citation type="submission" date="2009-04" db="EMBL/GenBank/DDBJ databases">
        <authorList>
            <person name="Weinstock G."/>
            <person name="Sodergren E."/>
            <person name="Clifton S."/>
            <person name="Fulton L."/>
            <person name="Fulton B."/>
            <person name="Courtney L."/>
            <person name="Fronick C."/>
            <person name="Harrison M."/>
            <person name="Strong C."/>
            <person name="Farmer C."/>
            <person name="Delahaunty K."/>
            <person name="Markovic C."/>
            <person name="Hall O."/>
            <person name="Minx P."/>
            <person name="Tomlinson C."/>
            <person name="Mitreva M."/>
            <person name="Nelson J."/>
            <person name="Hou S."/>
            <person name="Wollam A."/>
            <person name="Pepin K.H."/>
            <person name="Johnson M."/>
            <person name="Bhonagiri V."/>
            <person name="Nash W.E."/>
            <person name="Warren W."/>
            <person name="Chinwalla A."/>
            <person name="Mardis E.R."/>
            <person name="Wilson R.K."/>
        </authorList>
    </citation>
    <scope>NUCLEOTIDE SEQUENCE [LARGE SCALE GENOMIC DNA]</scope>
    <source>
        <strain evidence="6">DSM 14600</strain>
    </source>
</reference>
<dbReference type="Pfam" id="PF00872">
    <property type="entry name" value="Transposase_mut"/>
    <property type="match status" value="1"/>
</dbReference>
<evidence type="ECO:0000256" key="4">
    <source>
        <dbReference type="ARBA" id="ARBA00023125"/>
    </source>
</evidence>
<keyword evidence="5" id="KW-0233">DNA recombination</keyword>